<dbReference type="EMBL" id="JAAAIM010000521">
    <property type="protein sequence ID" value="KAG0287072.1"/>
    <property type="molecule type" value="Genomic_DNA"/>
</dbReference>
<evidence type="ECO:0000313" key="2">
    <source>
        <dbReference type="EMBL" id="KAG0287072.1"/>
    </source>
</evidence>
<dbReference type="Proteomes" id="UP001194696">
    <property type="component" value="Unassembled WGS sequence"/>
</dbReference>
<keyword evidence="1" id="KW-0732">Signal</keyword>
<feature type="chain" id="PRO_5046537861" evidence="1">
    <location>
        <begin position="28"/>
        <end position="76"/>
    </location>
</feature>
<reference evidence="2 3" key="1">
    <citation type="journal article" date="2020" name="Fungal Divers.">
        <title>Resolving the Mortierellaceae phylogeny through synthesis of multi-gene phylogenetics and phylogenomics.</title>
        <authorList>
            <person name="Vandepol N."/>
            <person name="Liber J."/>
            <person name="Desiro A."/>
            <person name="Na H."/>
            <person name="Kennedy M."/>
            <person name="Barry K."/>
            <person name="Grigoriev I.V."/>
            <person name="Miller A.N."/>
            <person name="O'Donnell K."/>
            <person name="Stajich J.E."/>
            <person name="Bonito G."/>
        </authorList>
    </citation>
    <scope>NUCLEOTIDE SEQUENCE [LARGE SCALE GENOMIC DNA]</scope>
    <source>
        <strain evidence="2 3">AD045</strain>
    </source>
</reference>
<proteinExistence type="predicted"/>
<organism evidence="2 3">
    <name type="scientific">Linnemannia gamsii</name>
    <dbReference type="NCBI Taxonomy" id="64522"/>
    <lineage>
        <taxon>Eukaryota</taxon>
        <taxon>Fungi</taxon>
        <taxon>Fungi incertae sedis</taxon>
        <taxon>Mucoromycota</taxon>
        <taxon>Mortierellomycotina</taxon>
        <taxon>Mortierellomycetes</taxon>
        <taxon>Mortierellales</taxon>
        <taxon>Mortierellaceae</taxon>
        <taxon>Linnemannia</taxon>
    </lineage>
</organism>
<name>A0ABQ7JXJ1_9FUNG</name>
<evidence type="ECO:0000313" key="3">
    <source>
        <dbReference type="Proteomes" id="UP001194696"/>
    </source>
</evidence>
<protein>
    <submittedName>
        <fullName evidence="2">Uncharacterized protein</fullName>
    </submittedName>
</protein>
<comment type="caution">
    <text evidence="2">The sequence shown here is derived from an EMBL/GenBank/DDBJ whole genome shotgun (WGS) entry which is preliminary data.</text>
</comment>
<gene>
    <name evidence="2" type="ORF">BGZ96_008963</name>
</gene>
<sequence length="76" mass="8213">MICKSAGFFVTLLATTFLLTSMVLVQAAPITIDAIEAVAAPNYSPDDSPFEYNYTPGEPVNTGDFVVTSQNMTIQY</sequence>
<keyword evidence="3" id="KW-1185">Reference proteome</keyword>
<feature type="signal peptide" evidence="1">
    <location>
        <begin position="1"/>
        <end position="27"/>
    </location>
</feature>
<accession>A0ABQ7JXJ1</accession>
<evidence type="ECO:0000256" key="1">
    <source>
        <dbReference type="SAM" id="SignalP"/>
    </source>
</evidence>